<dbReference type="AlphaFoldDB" id="A0A0D1ZV35"/>
<accession>A0A0D1ZV35</accession>
<proteinExistence type="predicted"/>
<feature type="domain" description="DUF7770" evidence="2">
    <location>
        <begin position="22"/>
        <end position="144"/>
    </location>
</feature>
<dbReference type="InterPro" id="IPR056672">
    <property type="entry name" value="DUF7770"/>
</dbReference>
<dbReference type="InParanoid" id="A0A0D1ZV35"/>
<feature type="region of interest" description="Disordered" evidence="1">
    <location>
        <begin position="164"/>
        <end position="186"/>
    </location>
</feature>
<dbReference type="Proteomes" id="UP000053259">
    <property type="component" value="Unassembled WGS sequence"/>
</dbReference>
<dbReference type="OrthoDB" id="3527137at2759"/>
<dbReference type="EMBL" id="KN847714">
    <property type="protein sequence ID" value="KIV98372.1"/>
    <property type="molecule type" value="Genomic_DNA"/>
</dbReference>
<dbReference type="RefSeq" id="XP_016208242.1">
    <property type="nucleotide sequence ID" value="XM_016363927.1"/>
</dbReference>
<feature type="compositionally biased region" description="Acidic residues" evidence="1">
    <location>
        <begin position="164"/>
        <end position="175"/>
    </location>
</feature>
<keyword evidence="4" id="KW-1185">Reference proteome</keyword>
<gene>
    <name evidence="3" type="ORF">PV09_09791</name>
</gene>
<evidence type="ECO:0000313" key="4">
    <source>
        <dbReference type="Proteomes" id="UP000053259"/>
    </source>
</evidence>
<name>A0A0D1ZV35_9PEZI</name>
<protein>
    <recommendedName>
        <fullName evidence="2">DUF7770 domain-containing protein</fullName>
    </recommendedName>
</protein>
<reference evidence="3 4" key="1">
    <citation type="submission" date="2015-01" db="EMBL/GenBank/DDBJ databases">
        <title>The Genome Sequence of Ochroconis gallopava CBS43764.</title>
        <authorList>
            <consortium name="The Broad Institute Genomics Platform"/>
            <person name="Cuomo C."/>
            <person name="de Hoog S."/>
            <person name="Gorbushina A."/>
            <person name="Stielow B."/>
            <person name="Teixiera M."/>
            <person name="Abouelleil A."/>
            <person name="Chapman S.B."/>
            <person name="Priest M."/>
            <person name="Young S.K."/>
            <person name="Wortman J."/>
            <person name="Nusbaum C."/>
            <person name="Birren B."/>
        </authorList>
    </citation>
    <scope>NUCLEOTIDE SEQUENCE [LARGE SCALE GENOMIC DNA]</scope>
    <source>
        <strain evidence="3 4">CBS 43764</strain>
    </source>
</reference>
<sequence>MAIALESNVLRIQLGALFLTSSTECNHWFINVQIAEGSVRFHMMVDADQNGDTVYDVKQSPNAVTGRAIKLHDFQPIVQLKVGHIDQAIRERNLHRYEFGPEGSGCQHWVYLVIACLEEKRWLPQGSKNRAWEAVQHCWSTRAGADGETELVSKRIDVVYGSEYQEEDEDDDDDGSGPATAPIVPPGAYLASDRRLYPLPGFYLASDGNYYRR</sequence>
<dbReference type="HOGENOM" id="CLU_1295292_0_0_1"/>
<evidence type="ECO:0000313" key="3">
    <source>
        <dbReference type="EMBL" id="KIV98372.1"/>
    </source>
</evidence>
<dbReference type="GeneID" id="27317764"/>
<dbReference type="VEuPathDB" id="FungiDB:PV09_09791"/>
<evidence type="ECO:0000256" key="1">
    <source>
        <dbReference type="SAM" id="MobiDB-lite"/>
    </source>
</evidence>
<dbReference type="Pfam" id="PF24968">
    <property type="entry name" value="DUF7770"/>
    <property type="match status" value="1"/>
</dbReference>
<evidence type="ECO:0000259" key="2">
    <source>
        <dbReference type="Pfam" id="PF24968"/>
    </source>
</evidence>
<organism evidence="3 4">
    <name type="scientific">Verruconis gallopava</name>
    <dbReference type="NCBI Taxonomy" id="253628"/>
    <lineage>
        <taxon>Eukaryota</taxon>
        <taxon>Fungi</taxon>
        <taxon>Dikarya</taxon>
        <taxon>Ascomycota</taxon>
        <taxon>Pezizomycotina</taxon>
        <taxon>Dothideomycetes</taxon>
        <taxon>Pleosporomycetidae</taxon>
        <taxon>Venturiales</taxon>
        <taxon>Sympoventuriaceae</taxon>
        <taxon>Verruconis</taxon>
    </lineage>
</organism>